<comment type="caution">
    <text evidence="2">The sequence shown here is derived from an EMBL/GenBank/DDBJ whole genome shotgun (WGS) entry which is preliminary data.</text>
</comment>
<protein>
    <recommendedName>
        <fullName evidence="4">OCRE domain-containing protein</fullName>
    </recommendedName>
</protein>
<feature type="region of interest" description="Disordered" evidence="1">
    <location>
        <begin position="192"/>
        <end position="295"/>
    </location>
</feature>
<organism evidence="2 3">
    <name type="scientific">Streptomyces hoynatensis</name>
    <dbReference type="NCBI Taxonomy" id="1141874"/>
    <lineage>
        <taxon>Bacteria</taxon>
        <taxon>Bacillati</taxon>
        <taxon>Actinomycetota</taxon>
        <taxon>Actinomycetes</taxon>
        <taxon>Kitasatosporales</taxon>
        <taxon>Streptomycetaceae</taxon>
        <taxon>Streptomyces</taxon>
    </lineage>
</organism>
<feature type="region of interest" description="Disordered" evidence="1">
    <location>
        <begin position="1"/>
        <end position="29"/>
    </location>
</feature>
<dbReference type="Proteomes" id="UP000272474">
    <property type="component" value="Unassembled WGS sequence"/>
</dbReference>
<feature type="compositionally biased region" description="Low complexity" evidence="1">
    <location>
        <begin position="7"/>
        <end position="23"/>
    </location>
</feature>
<sequence>MGGGAATGSFAEAGAATAPPGAELVPAANGSRVGAGEYPGASVLGPEEGDFAGWVQSPNTGHLVDPATGREFDPATGRWIDPVTGRPFGEVAEYATRLSGLGGGPGSVGSPGSVASPNQPVTLVSSLGATGLAGTGGPPGGGSSLAALYGGIMPPSVGYPGPARGQMLGQANRNLALRARVATRFALHEAAQGGRPFVPPPGAAGQAARGQGGGRGRPRERTSGIWQSRRQDPAARHQLAGARRAAPAVPPPGGALRGRPGRGEEEARRRRPTGLTEDPAVWAPARRAVDGLPAD</sequence>
<evidence type="ECO:0008006" key="4">
    <source>
        <dbReference type="Google" id="ProtNLM"/>
    </source>
</evidence>
<keyword evidence="3" id="KW-1185">Reference proteome</keyword>
<proteinExistence type="predicted"/>
<name>A0A3A9ZBH0_9ACTN</name>
<gene>
    <name evidence="2" type="ORF">D7294_03830</name>
</gene>
<evidence type="ECO:0000313" key="2">
    <source>
        <dbReference type="EMBL" id="RKN45613.1"/>
    </source>
</evidence>
<evidence type="ECO:0000313" key="3">
    <source>
        <dbReference type="Proteomes" id="UP000272474"/>
    </source>
</evidence>
<evidence type="ECO:0000256" key="1">
    <source>
        <dbReference type="SAM" id="MobiDB-lite"/>
    </source>
</evidence>
<dbReference type="EMBL" id="RBAL01000002">
    <property type="protein sequence ID" value="RKN45613.1"/>
    <property type="molecule type" value="Genomic_DNA"/>
</dbReference>
<dbReference type="AlphaFoldDB" id="A0A3A9ZBH0"/>
<reference evidence="2 3" key="1">
    <citation type="journal article" date="2014" name="Int. J. Syst. Evol. Microbiol.">
        <title>Streptomyces hoynatensis sp. nov., isolated from deep marine sediment.</title>
        <authorList>
            <person name="Veyisoglu A."/>
            <person name="Sahin N."/>
        </authorList>
    </citation>
    <scope>NUCLEOTIDE SEQUENCE [LARGE SCALE GENOMIC DNA]</scope>
    <source>
        <strain evidence="2 3">KCTC 29097</strain>
    </source>
</reference>
<accession>A0A3A9ZBH0</accession>